<sequence length="112" mass="11897">MDHGAGGGAAEQKAFRQQLAVSLVDGAARDAQIGGQHPRGRQAGARRQLAGQDGFADAQVKLPVQRRRVLAQQGELERGGNHGLLVLTIFGSHHCTMPPVSCREAKPPTDKE</sequence>
<dbReference type="EMBL" id="LR134182">
    <property type="protein sequence ID" value="VEB41691.1"/>
    <property type="molecule type" value="Genomic_DNA"/>
</dbReference>
<reference evidence="1 2" key="1">
    <citation type="submission" date="2018-12" db="EMBL/GenBank/DDBJ databases">
        <authorList>
            <consortium name="Pathogen Informatics"/>
        </authorList>
    </citation>
    <scope>NUCLEOTIDE SEQUENCE [LARGE SCALE GENOMIC DNA]</scope>
    <source>
        <strain evidence="1 2">NCTC9695</strain>
    </source>
</reference>
<gene>
    <name evidence="1" type="ORF">NCTC9695_02124</name>
</gene>
<proteinExistence type="predicted"/>
<evidence type="ECO:0000313" key="1">
    <source>
        <dbReference type="EMBL" id="VEB41691.1"/>
    </source>
</evidence>
<evidence type="ECO:0000313" key="2">
    <source>
        <dbReference type="Proteomes" id="UP000275777"/>
    </source>
</evidence>
<organism evidence="1 2">
    <name type="scientific">Chromobacterium violaceum</name>
    <dbReference type="NCBI Taxonomy" id="536"/>
    <lineage>
        <taxon>Bacteria</taxon>
        <taxon>Pseudomonadati</taxon>
        <taxon>Pseudomonadota</taxon>
        <taxon>Betaproteobacteria</taxon>
        <taxon>Neisseriales</taxon>
        <taxon>Chromobacteriaceae</taxon>
        <taxon>Chromobacterium</taxon>
    </lineage>
</organism>
<dbReference type="Proteomes" id="UP000275777">
    <property type="component" value="Chromosome"/>
</dbReference>
<accession>A0A447T9Y1</accession>
<dbReference type="AlphaFoldDB" id="A0A447T9Y1"/>
<name>A0A447T9Y1_CHRVL</name>
<protein>
    <submittedName>
        <fullName evidence="1">Uncharacterized protein</fullName>
    </submittedName>
</protein>